<evidence type="ECO:0000256" key="1">
    <source>
        <dbReference type="ARBA" id="ARBA00022737"/>
    </source>
</evidence>
<evidence type="ECO:0000256" key="2">
    <source>
        <dbReference type="ARBA" id="ARBA00023043"/>
    </source>
</evidence>
<dbReference type="InterPro" id="IPR036770">
    <property type="entry name" value="Ankyrin_rpt-contain_sf"/>
</dbReference>
<reference evidence="3 4" key="1">
    <citation type="submission" date="2016-07" db="EMBL/GenBank/DDBJ databases">
        <title>Pervasive Adenine N6-methylation of Active Genes in Fungi.</title>
        <authorList>
            <consortium name="DOE Joint Genome Institute"/>
            <person name="Mondo S.J."/>
            <person name="Dannebaum R.O."/>
            <person name="Kuo R.C."/>
            <person name="Labutti K."/>
            <person name="Haridas S."/>
            <person name="Kuo A."/>
            <person name="Salamov A."/>
            <person name="Ahrendt S.R."/>
            <person name="Lipzen A."/>
            <person name="Sullivan W."/>
            <person name="Andreopoulos W.B."/>
            <person name="Clum A."/>
            <person name="Lindquist E."/>
            <person name="Daum C."/>
            <person name="Ramamoorthy G.K."/>
            <person name="Gryganskyi A."/>
            <person name="Culley D."/>
            <person name="Magnuson J.K."/>
            <person name="James T.Y."/>
            <person name="O'Malley M.A."/>
            <person name="Stajich J.E."/>
            <person name="Spatafora J.W."/>
            <person name="Visel A."/>
            <person name="Grigoriev I.V."/>
        </authorList>
    </citation>
    <scope>NUCLEOTIDE SEQUENCE [LARGE SCALE GENOMIC DNA]</scope>
    <source>
        <strain evidence="3 4">JEL800</strain>
    </source>
</reference>
<dbReference type="InterPro" id="IPR002110">
    <property type="entry name" value="Ankyrin_rpt"/>
</dbReference>
<dbReference type="PANTHER" id="PTHR24198">
    <property type="entry name" value="ANKYRIN REPEAT AND PROTEIN KINASE DOMAIN-CONTAINING PROTEIN"/>
    <property type="match status" value="1"/>
</dbReference>
<keyword evidence="1" id="KW-0677">Repeat</keyword>
<dbReference type="SUPFAM" id="SSF48403">
    <property type="entry name" value="Ankyrin repeat"/>
    <property type="match status" value="1"/>
</dbReference>
<evidence type="ECO:0000313" key="4">
    <source>
        <dbReference type="Proteomes" id="UP000193642"/>
    </source>
</evidence>
<accession>A0A1Y2C3C1</accession>
<evidence type="ECO:0000313" key="3">
    <source>
        <dbReference type="EMBL" id="ORY41530.1"/>
    </source>
</evidence>
<dbReference type="EMBL" id="MCGO01000031">
    <property type="protein sequence ID" value="ORY41530.1"/>
    <property type="molecule type" value="Genomic_DNA"/>
</dbReference>
<keyword evidence="2" id="KW-0040">ANK repeat</keyword>
<dbReference type="Proteomes" id="UP000193642">
    <property type="component" value="Unassembled WGS sequence"/>
</dbReference>
<dbReference type="Pfam" id="PF12796">
    <property type="entry name" value="Ank_2"/>
    <property type="match status" value="1"/>
</dbReference>
<keyword evidence="4" id="KW-1185">Reference proteome</keyword>
<gene>
    <name evidence="3" type="ORF">BCR33DRAFT_718697</name>
</gene>
<comment type="caution">
    <text evidence="3">The sequence shown here is derived from an EMBL/GenBank/DDBJ whole genome shotgun (WGS) entry which is preliminary data.</text>
</comment>
<proteinExistence type="predicted"/>
<name>A0A1Y2C3C1_9FUNG</name>
<dbReference type="OrthoDB" id="2163089at2759"/>
<dbReference type="SMART" id="SM00248">
    <property type="entry name" value="ANK"/>
    <property type="match status" value="2"/>
</dbReference>
<sequence>MIHTAEPLVTSTLSKASLQSLVPEILRVIFLWLPLDSFLLEFCLTSKSVYLSSPITSIQSANTFVKLRLIQSNYESMPIFLKNEGLSGDTWMTLPFPLQIAVFHQTLIGSTGLIGIKSYRMFTVSNKYLLAMVKAIIKEFDYQPTNRLLRWACELEHVEIVDICLRNPLLDISTYKNAAFYIAHTYRRTHIAKLLLNDPRYDKRDDQNHISYLNLLCIYGMYEELQSWILDPRINPSENNSKALIFAIENGHFEVVDVLLTDGRVNPNNRNVLKLATKKGRDDIVQRILEDPRTNPSLEDNAALLMAGHGNYKTILEKLLLDPRINVTLDNNILFINSCVRQYVPLIKALLLDGRADPTAQGNYALKYAIRHRHTDVIHTLLADSRIDPKFGNNAILSMSVPANILKTFLQNPRMNLLEESARILVELISKDRSDIVQLLLKDGQINPCAKNLAALVTAVSTHNKTISTMLLSDRRVISELCARREYYENAIGVIDAPREFRADMVKVLIENRMSRLTLLFGVKTQEKRVFQGVF</sequence>
<dbReference type="AlphaFoldDB" id="A0A1Y2C3C1"/>
<dbReference type="PANTHER" id="PTHR24198:SF165">
    <property type="entry name" value="ANKYRIN REPEAT-CONTAINING PROTEIN-RELATED"/>
    <property type="match status" value="1"/>
</dbReference>
<protein>
    <submittedName>
        <fullName evidence="3">Uncharacterized protein</fullName>
    </submittedName>
</protein>
<dbReference type="Gene3D" id="1.25.40.20">
    <property type="entry name" value="Ankyrin repeat-containing domain"/>
    <property type="match status" value="2"/>
</dbReference>
<organism evidence="3 4">
    <name type="scientific">Rhizoclosmatium globosum</name>
    <dbReference type="NCBI Taxonomy" id="329046"/>
    <lineage>
        <taxon>Eukaryota</taxon>
        <taxon>Fungi</taxon>
        <taxon>Fungi incertae sedis</taxon>
        <taxon>Chytridiomycota</taxon>
        <taxon>Chytridiomycota incertae sedis</taxon>
        <taxon>Chytridiomycetes</taxon>
        <taxon>Chytridiales</taxon>
        <taxon>Chytriomycetaceae</taxon>
        <taxon>Rhizoclosmatium</taxon>
    </lineage>
</organism>